<dbReference type="AlphaFoldDB" id="K6V3A1"/>
<keyword evidence="3" id="KW-1185">Reference proteome</keyword>
<feature type="compositionally biased region" description="Basic and acidic residues" evidence="1">
    <location>
        <begin position="14"/>
        <end position="31"/>
    </location>
</feature>
<reference evidence="2 3" key="1">
    <citation type="submission" date="2012-08" db="EMBL/GenBank/DDBJ databases">
        <title>Whole genome shotgun sequence of Gordonia rhizosphera NBRC 16068.</title>
        <authorList>
            <person name="Takarada H."/>
            <person name="Isaki S."/>
            <person name="Hosoyama A."/>
            <person name="Tsuchikane K."/>
            <person name="Katsumata H."/>
            <person name="Baba S."/>
            <person name="Ohji S."/>
            <person name="Yamazaki S."/>
            <person name="Fujita N."/>
        </authorList>
    </citation>
    <scope>NUCLEOTIDE SEQUENCE [LARGE SCALE GENOMIC DNA]</scope>
    <source>
        <strain evidence="2 3">NBRC 16068</strain>
    </source>
</reference>
<proteinExistence type="predicted"/>
<feature type="compositionally biased region" description="Basic and acidic residues" evidence="1">
    <location>
        <begin position="59"/>
        <end position="69"/>
    </location>
</feature>
<name>K6V3A1_9ACTN</name>
<feature type="compositionally biased region" description="Polar residues" evidence="1">
    <location>
        <begin position="39"/>
        <end position="58"/>
    </location>
</feature>
<evidence type="ECO:0000313" key="3">
    <source>
        <dbReference type="Proteomes" id="UP000008363"/>
    </source>
</evidence>
<evidence type="ECO:0000256" key="1">
    <source>
        <dbReference type="SAM" id="MobiDB-lite"/>
    </source>
</evidence>
<gene>
    <name evidence="2" type="ORF">GORHZ_105_00140</name>
</gene>
<sequence>PGSPNDPTSPNDSTSHDDAPRSRRERVRADLRSAGTGSGTRQRFQIGSGPGTESTSEQVRNKLSERYGG</sequence>
<dbReference type="EMBL" id="BAHC01000105">
    <property type="protein sequence ID" value="GAB90543.1"/>
    <property type="molecule type" value="Genomic_DNA"/>
</dbReference>
<feature type="compositionally biased region" description="Polar residues" evidence="1">
    <location>
        <begin position="1"/>
        <end position="13"/>
    </location>
</feature>
<protein>
    <submittedName>
        <fullName evidence="2">Uncharacterized protein</fullName>
    </submittedName>
</protein>
<feature type="region of interest" description="Disordered" evidence="1">
    <location>
        <begin position="1"/>
        <end position="69"/>
    </location>
</feature>
<comment type="caution">
    <text evidence="2">The sequence shown here is derived from an EMBL/GenBank/DDBJ whole genome shotgun (WGS) entry which is preliminary data.</text>
</comment>
<dbReference type="Proteomes" id="UP000008363">
    <property type="component" value="Unassembled WGS sequence"/>
</dbReference>
<feature type="non-terminal residue" evidence="2">
    <location>
        <position position="1"/>
    </location>
</feature>
<evidence type="ECO:0000313" key="2">
    <source>
        <dbReference type="EMBL" id="GAB90543.1"/>
    </source>
</evidence>
<organism evidence="2 3">
    <name type="scientific">Gordonia rhizosphera NBRC 16068</name>
    <dbReference type="NCBI Taxonomy" id="1108045"/>
    <lineage>
        <taxon>Bacteria</taxon>
        <taxon>Bacillati</taxon>
        <taxon>Actinomycetota</taxon>
        <taxon>Actinomycetes</taxon>
        <taxon>Mycobacteriales</taxon>
        <taxon>Gordoniaceae</taxon>
        <taxon>Gordonia</taxon>
    </lineage>
</organism>
<accession>K6V3A1</accession>